<accession>A0A6J1C4T3</accession>
<organism evidence="3 4">
    <name type="scientific">Momordica charantia</name>
    <name type="common">Bitter gourd</name>
    <name type="synonym">Balsam pear</name>
    <dbReference type="NCBI Taxonomy" id="3673"/>
    <lineage>
        <taxon>Eukaryota</taxon>
        <taxon>Viridiplantae</taxon>
        <taxon>Streptophyta</taxon>
        <taxon>Embryophyta</taxon>
        <taxon>Tracheophyta</taxon>
        <taxon>Spermatophyta</taxon>
        <taxon>Magnoliopsida</taxon>
        <taxon>eudicotyledons</taxon>
        <taxon>Gunneridae</taxon>
        <taxon>Pentapetalae</taxon>
        <taxon>rosids</taxon>
        <taxon>fabids</taxon>
        <taxon>Cucurbitales</taxon>
        <taxon>Cucurbitaceae</taxon>
        <taxon>Momordiceae</taxon>
        <taxon>Momordica</taxon>
    </lineage>
</organism>
<dbReference type="AlphaFoldDB" id="A0A6J1C4T3"/>
<evidence type="ECO:0000313" key="4">
    <source>
        <dbReference type="RefSeq" id="XP_022136609.1"/>
    </source>
</evidence>
<dbReference type="InterPro" id="IPR036431">
    <property type="entry name" value="ARID_dom_sf"/>
</dbReference>
<protein>
    <submittedName>
        <fullName evidence="4">AT-rich interactive domain-containing protein 2</fullName>
    </submittedName>
</protein>
<dbReference type="Gene3D" id="1.10.150.60">
    <property type="entry name" value="ARID DNA-binding domain"/>
    <property type="match status" value="1"/>
</dbReference>
<name>A0A6J1C4T3_MOMCH</name>
<dbReference type="InterPro" id="IPR001606">
    <property type="entry name" value="ARID_dom"/>
</dbReference>
<dbReference type="GeneID" id="111008274"/>
<dbReference type="Proteomes" id="UP000504603">
    <property type="component" value="Unplaced"/>
</dbReference>
<dbReference type="KEGG" id="mcha:111008274"/>
<dbReference type="OrthoDB" id="1938591at2759"/>
<dbReference type="PROSITE" id="PS51011">
    <property type="entry name" value="ARID"/>
    <property type="match status" value="1"/>
</dbReference>
<dbReference type="CDD" id="cd16100">
    <property type="entry name" value="ARID"/>
    <property type="match status" value="1"/>
</dbReference>
<evidence type="ECO:0000313" key="3">
    <source>
        <dbReference type="Proteomes" id="UP000504603"/>
    </source>
</evidence>
<evidence type="ECO:0000259" key="2">
    <source>
        <dbReference type="PROSITE" id="PS51011"/>
    </source>
</evidence>
<gene>
    <name evidence="4" type="primary">LOC111008274</name>
</gene>
<reference evidence="4" key="1">
    <citation type="submission" date="2025-08" db="UniProtKB">
        <authorList>
            <consortium name="RefSeq"/>
        </authorList>
    </citation>
    <scope>IDENTIFICATION</scope>
    <source>
        <strain evidence="4">OHB3-1</strain>
    </source>
</reference>
<keyword evidence="3" id="KW-1185">Reference proteome</keyword>
<dbReference type="SMART" id="SM00501">
    <property type="entry name" value="BRIGHT"/>
    <property type="match status" value="1"/>
</dbReference>
<evidence type="ECO:0000256" key="1">
    <source>
        <dbReference type="SAM" id="MobiDB-lite"/>
    </source>
</evidence>
<dbReference type="PANTHER" id="PTHR46410:SF18">
    <property type="entry name" value="AT-RICH INTERACTIVE DOMAIN-CONTAINING PROTEIN 2"/>
    <property type="match status" value="1"/>
</dbReference>
<dbReference type="GO" id="GO:0003677">
    <property type="term" value="F:DNA binding"/>
    <property type="evidence" value="ECO:0007669"/>
    <property type="project" value="InterPro"/>
</dbReference>
<feature type="region of interest" description="Disordered" evidence="1">
    <location>
        <begin position="221"/>
        <end position="245"/>
    </location>
</feature>
<feature type="compositionally biased region" description="Basic and acidic residues" evidence="1">
    <location>
        <begin position="236"/>
        <end position="245"/>
    </location>
</feature>
<dbReference type="RefSeq" id="XP_022136609.1">
    <property type="nucleotide sequence ID" value="XM_022280917.1"/>
</dbReference>
<proteinExistence type="predicted"/>
<dbReference type="Pfam" id="PF01388">
    <property type="entry name" value="ARID"/>
    <property type="match status" value="1"/>
</dbReference>
<dbReference type="SMART" id="SM01014">
    <property type="entry name" value="ARID"/>
    <property type="match status" value="1"/>
</dbReference>
<dbReference type="PANTHER" id="PTHR46410">
    <property type="entry name" value="AT-RICH INTERACTIVE DOMAIN-CONTAINING PROTEIN 2"/>
    <property type="match status" value="1"/>
</dbReference>
<sequence>MGRWPISSNASILDCSKDIDPSYSSNGCCIAPDCLVEESYASVDYGDCKAALRCSFEKILSFFLKEIGRRGIVRPVPALLGEGGSLDLFELFMVVRDKGGYQVVSEKELWSSVVVELGLDLELSASVKLVYSKYLSELEKWLMVRCGGKKLENGNSDYHCEKSFPFSSELAAKIKGMLYGVLKQKSLYDECSGFISSKQIGNINVASAAVEKKIKLPEVNKKEPDLNGSVTQSQEKLSKTPQDDDGIEHIRVNEDCRSLASVNVETKTDSCESCRESLLRMLKWARQIAKYPADPSNGTIPGPSKWKEYTSNNTFWLQVVRAKDALLIRKDVEENNEKRLLQKKVKVHPSIYEDNIDNHHLSTERIRCSKRFNALVKSILVSCNSSCPTVGSNLISSPTTEIGKGLDKQAFMNGDLPSERIDTQQNEDSVEKPVLVGSSFQAVVPEWTGEISESDSKWLGTRSWTFQHENSNSVSDRNPIGRGRPDSCRCWYPGSVECFRFHIAEARLRLKLELGLAFYEWRFHHMGEEISLQWTTEEEKTFKELAKSSFNSQSKCFWNYSMKWFPMKSRKNLISYYFNVFVLRQRSYQNRVTPNSVDSDDDEVEFGCLSGDFGGKAMQVLGTKSLECSENKQCTDVE</sequence>
<dbReference type="SUPFAM" id="SSF46774">
    <property type="entry name" value="ARID-like"/>
    <property type="match status" value="1"/>
</dbReference>
<feature type="domain" description="ARID" evidence="2">
    <location>
        <begin position="50"/>
        <end position="143"/>
    </location>
</feature>